<dbReference type="PANTHER" id="PTHR37534:SF7">
    <property type="entry name" value="TRANSCRIPTIONAL ACTIVATOR PROTEIN UGA3"/>
    <property type="match status" value="1"/>
</dbReference>
<dbReference type="PROSITE" id="PS50048">
    <property type="entry name" value="ZN2_CY6_FUNGAL_2"/>
    <property type="match status" value="2"/>
</dbReference>
<feature type="region of interest" description="Disordered" evidence="2">
    <location>
        <begin position="262"/>
        <end position="321"/>
    </location>
</feature>
<reference evidence="4" key="1">
    <citation type="submission" date="2020-01" db="EMBL/GenBank/DDBJ databases">
        <authorList>
            <consortium name="DOE Joint Genome Institute"/>
            <person name="Haridas S."/>
            <person name="Albert R."/>
            <person name="Binder M."/>
            <person name="Bloem J."/>
            <person name="Labutti K."/>
            <person name="Salamov A."/>
            <person name="Andreopoulos B."/>
            <person name="Baker S.E."/>
            <person name="Barry K."/>
            <person name="Bills G."/>
            <person name="Bluhm B.H."/>
            <person name="Cannon C."/>
            <person name="Castanera R."/>
            <person name="Culley D.E."/>
            <person name="Daum C."/>
            <person name="Ezra D."/>
            <person name="Gonzalez J.B."/>
            <person name="Henrissat B."/>
            <person name="Kuo A."/>
            <person name="Liang C."/>
            <person name="Lipzen A."/>
            <person name="Lutzoni F."/>
            <person name="Magnuson J."/>
            <person name="Mondo S."/>
            <person name="Nolan M."/>
            <person name="Ohm R."/>
            <person name="Pangilinan J."/>
            <person name="Park H.-J."/>
            <person name="Ramirez L."/>
            <person name="Alfaro M."/>
            <person name="Sun H."/>
            <person name="Tritt A."/>
            <person name="Yoshinaga Y."/>
            <person name="Zwiers L.-H."/>
            <person name="Turgeon B.G."/>
            <person name="Goodwin S.B."/>
            <person name="Spatafora J.W."/>
            <person name="Crous P.W."/>
            <person name="Grigoriev I.V."/>
        </authorList>
    </citation>
    <scope>NUCLEOTIDE SEQUENCE</scope>
    <source>
        <strain evidence="4">P77</strain>
    </source>
</reference>
<accession>A0A6A5K4J4</accession>
<organism evidence="4 5">
    <name type="scientific">Decorospora gaudefroyi</name>
    <dbReference type="NCBI Taxonomy" id="184978"/>
    <lineage>
        <taxon>Eukaryota</taxon>
        <taxon>Fungi</taxon>
        <taxon>Dikarya</taxon>
        <taxon>Ascomycota</taxon>
        <taxon>Pezizomycotina</taxon>
        <taxon>Dothideomycetes</taxon>
        <taxon>Pleosporomycetidae</taxon>
        <taxon>Pleosporales</taxon>
        <taxon>Pleosporineae</taxon>
        <taxon>Pleosporaceae</taxon>
        <taxon>Decorospora</taxon>
    </lineage>
</organism>
<feature type="domain" description="Zn(2)-C6 fungal-type" evidence="3">
    <location>
        <begin position="371"/>
        <end position="401"/>
    </location>
</feature>
<feature type="region of interest" description="Disordered" evidence="2">
    <location>
        <begin position="209"/>
        <end position="250"/>
    </location>
</feature>
<proteinExistence type="predicted"/>
<feature type="region of interest" description="Disordered" evidence="2">
    <location>
        <begin position="148"/>
        <end position="172"/>
    </location>
</feature>
<dbReference type="GO" id="GO:0005634">
    <property type="term" value="C:nucleus"/>
    <property type="evidence" value="ECO:0007669"/>
    <property type="project" value="TreeGrafter"/>
</dbReference>
<dbReference type="Gene3D" id="4.10.240.10">
    <property type="entry name" value="Zn(2)-C6 fungal-type DNA-binding domain"/>
    <property type="match status" value="2"/>
</dbReference>
<dbReference type="GO" id="GO:0000976">
    <property type="term" value="F:transcription cis-regulatory region binding"/>
    <property type="evidence" value="ECO:0007669"/>
    <property type="project" value="TreeGrafter"/>
</dbReference>
<name>A0A6A5K4J4_9PLEO</name>
<dbReference type="GO" id="GO:0000981">
    <property type="term" value="F:DNA-binding transcription factor activity, RNA polymerase II-specific"/>
    <property type="evidence" value="ECO:0007669"/>
    <property type="project" value="InterPro"/>
</dbReference>
<dbReference type="GO" id="GO:0008270">
    <property type="term" value="F:zinc ion binding"/>
    <property type="evidence" value="ECO:0007669"/>
    <property type="project" value="InterPro"/>
</dbReference>
<evidence type="ECO:0000313" key="5">
    <source>
        <dbReference type="Proteomes" id="UP000800040"/>
    </source>
</evidence>
<dbReference type="Proteomes" id="UP000800040">
    <property type="component" value="Unassembled WGS sequence"/>
</dbReference>
<dbReference type="PROSITE" id="PS00463">
    <property type="entry name" value="ZN2_CY6_FUNGAL_1"/>
    <property type="match status" value="1"/>
</dbReference>
<dbReference type="InterPro" id="IPR036864">
    <property type="entry name" value="Zn2-C6_fun-type_DNA-bd_sf"/>
</dbReference>
<dbReference type="PANTHER" id="PTHR37534">
    <property type="entry name" value="TRANSCRIPTIONAL ACTIVATOR PROTEIN UGA3"/>
    <property type="match status" value="1"/>
</dbReference>
<dbReference type="EMBL" id="ML975369">
    <property type="protein sequence ID" value="KAF1831230.1"/>
    <property type="molecule type" value="Genomic_DNA"/>
</dbReference>
<dbReference type="Pfam" id="PF00172">
    <property type="entry name" value="Zn_clus"/>
    <property type="match status" value="2"/>
</dbReference>
<feature type="domain" description="Zn(2)-C6 fungal-type" evidence="3">
    <location>
        <begin position="329"/>
        <end position="359"/>
    </location>
</feature>
<dbReference type="InterPro" id="IPR001138">
    <property type="entry name" value="Zn2Cys6_DnaBD"/>
</dbReference>
<dbReference type="OrthoDB" id="3251668at2759"/>
<evidence type="ECO:0000256" key="2">
    <source>
        <dbReference type="SAM" id="MobiDB-lite"/>
    </source>
</evidence>
<dbReference type="CDD" id="cd00067">
    <property type="entry name" value="GAL4"/>
    <property type="match status" value="2"/>
</dbReference>
<keyword evidence="5" id="KW-1185">Reference proteome</keyword>
<evidence type="ECO:0000256" key="1">
    <source>
        <dbReference type="ARBA" id="ARBA00023242"/>
    </source>
</evidence>
<dbReference type="SMART" id="SM00066">
    <property type="entry name" value="GAL4"/>
    <property type="match status" value="2"/>
</dbReference>
<keyword evidence="1" id="KW-0539">Nucleus</keyword>
<dbReference type="AlphaFoldDB" id="A0A6A5K4J4"/>
<sequence length="405" mass="45655">MEHLEDELDLRYHKGLNPEVYYRCPTLESLEGALRNELEKSASSFIPTDVATEFVFATASTITIPVTQQHSLDALIQAADYPQSIAVEYALCREIDGKDRLKAQRAIARSIIEAIQETDGFKYSERSAQNKEGGDGARLRYVCQDSLQNRDRKRNMKKEKSQDSDDNETGVKKRWHTLMPTYDCGGAIHLKFSLKRGAINVVYKHNPIHTTRQNGDSLPALVTGDGPPPPESTNVMKTRKRQRNKKDEIVVENEFKVPDLDMSTSLEAPKSSVKKKRKKNGPAAPLESNQKTSAKKSSKSKQLASPTKSRKKALISEPSTPPRSVEARACIRCREKKIKCNEAKPACNQCQRGLWTCQYEVAGDKKRSKTGCLNCKQRRRKCTEERPSCAHCVRLDDVCEYADYS</sequence>
<dbReference type="GO" id="GO:0045944">
    <property type="term" value="P:positive regulation of transcription by RNA polymerase II"/>
    <property type="evidence" value="ECO:0007669"/>
    <property type="project" value="TreeGrafter"/>
</dbReference>
<evidence type="ECO:0000259" key="3">
    <source>
        <dbReference type="PROSITE" id="PS50048"/>
    </source>
</evidence>
<evidence type="ECO:0000313" key="4">
    <source>
        <dbReference type="EMBL" id="KAF1831230.1"/>
    </source>
</evidence>
<dbReference type="SUPFAM" id="SSF57701">
    <property type="entry name" value="Zn2/Cys6 DNA-binding domain"/>
    <property type="match status" value="2"/>
</dbReference>
<gene>
    <name evidence="4" type="ORF">BDW02DRAFT_572220</name>
</gene>
<protein>
    <recommendedName>
        <fullName evidence="3">Zn(2)-C6 fungal-type domain-containing protein</fullName>
    </recommendedName>
</protein>